<organism evidence="2 3">
    <name type="scientific">Amanita thiersii Skay4041</name>
    <dbReference type="NCBI Taxonomy" id="703135"/>
    <lineage>
        <taxon>Eukaryota</taxon>
        <taxon>Fungi</taxon>
        <taxon>Dikarya</taxon>
        <taxon>Basidiomycota</taxon>
        <taxon>Agaricomycotina</taxon>
        <taxon>Agaricomycetes</taxon>
        <taxon>Agaricomycetidae</taxon>
        <taxon>Agaricales</taxon>
        <taxon>Pluteineae</taxon>
        <taxon>Amanitaceae</taxon>
        <taxon>Amanita</taxon>
    </lineage>
</organism>
<evidence type="ECO:0000256" key="1">
    <source>
        <dbReference type="SAM" id="MobiDB-lite"/>
    </source>
</evidence>
<dbReference type="PANTHER" id="PTHR20923:SF1">
    <property type="entry name" value="G PATCH DOMAIN AND ANKYRIN REPEAT-CONTAINING PROTEIN 1"/>
    <property type="match status" value="1"/>
</dbReference>
<feature type="region of interest" description="Disordered" evidence="1">
    <location>
        <begin position="26"/>
        <end position="50"/>
    </location>
</feature>
<evidence type="ECO:0000313" key="2">
    <source>
        <dbReference type="EMBL" id="PFH54102.1"/>
    </source>
</evidence>
<feature type="region of interest" description="Disordered" evidence="1">
    <location>
        <begin position="384"/>
        <end position="403"/>
    </location>
</feature>
<keyword evidence="3" id="KW-1185">Reference proteome</keyword>
<feature type="region of interest" description="Disordered" evidence="1">
    <location>
        <begin position="231"/>
        <end position="329"/>
    </location>
</feature>
<dbReference type="PANTHER" id="PTHR20923">
    <property type="entry name" value="BAT4 PROTEIN-RELATED"/>
    <property type="match status" value="1"/>
</dbReference>
<evidence type="ECO:0008006" key="4">
    <source>
        <dbReference type="Google" id="ProtNLM"/>
    </source>
</evidence>
<sequence length="417" mass="46019">MATVTHTIYSYYDPKDHEQLQLDEKAEAEVSWQTEPPRHTRNSTAPPRFVPATQTYDPWNIAQANSSRQTVETLNDSQQNEVINWYRSLRETLGSNERTLAGGMPRPSSAPSTTFIPRSSSSSSSMTAPVLTRTETRQEKRDKNNWFIMNAMNTFRIQASNSTSDSGGNATGTTPPTLADILARDPPPKAHEEPYVPPVWLGIGPGNRGFAMLRRSGWSEGEALGVDAVRRSRKGGDMQEDLGGQGKGKGKAKQRARMWYEEQRVASPTTATAVQHRGQRNTDVIDLTISDSSDDDDAKDEEVTSHPSSTSFSSTPEPVGTEQTNNPTYGRKALLTPLATVLKSDRLGIGLKAKTVGPYKASQKRVTHNAAALAAHIRSAEETRRRKQLLGSGRKGFERESKKDALKRQMMLAYMNS</sequence>
<gene>
    <name evidence="2" type="ORF">AMATHDRAFT_136334</name>
</gene>
<proteinExistence type="predicted"/>
<dbReference type="AlphaFoldDB" id="A0A2A9P0X4"/>
<dbReference type="OrthoDB" id="2538319at2759"/>
<name>A0A2A9P0X4_9AGAR</name>
<evidence type="ECO:0000313" key="3">
    <source>
        <dbReference type="Proteomes" id="UP000242287"/>
    </source>
</evidence>
<feature type="compositionally biased region" description="Polar residues" evidence="1">
    <location>
        <begin position="159"/>
        <end position="176"/>
    </location>
</feature>
<dbReference type="EMBL" id="KZ301971">
    <property type="protein sequence ID" value="PFH54102.1"/>
    <property type="molecule type" value="Genomic_DNA"/>
</dbReference>
<feature type="region of interest" description="Disordered" evidence="1">
    <location>
        <begin position="159"/>
        <end position="181"/>
    </location>
</feature>
<protein>
    <recommendedName>
        <fullName evidence="4">G-patch domain-containing protein</fullName>
    </recommendedName>
</protein>
<dbReference type="STRING" id="703135.A0A2A9P0X4"/>
<dbReference type="Proteomes" id="UP000242287">
    <property type="component" value="Unassembled WGS sequence"/>
</dbReference>
<feature type="compositionally biased region" description="Low complexity" evidence="1">
    <location>
        <begin position="305"/>
        <end position="318"/>
    </location>
</feature>
<feature type="compositionally biased region" description="Polar residues" evidence="1">
    <location>
        <begin position="109"/>
        <end position="118"/>
    </location>
</feature>
<dbReference type="InterPro" id="IPR039146">
    <property type="entry name" value="GPANK1"/>
</dbReference>
<feature type="region of interest" description="Disordered" evidence="1">
    <location>
        <begin position="100"/>
        <end position="139"/>
    </location>
</feature>
<reference evidence="2 3" key="1">
    <citation type="submission" date="2014-02" db="EMBL/GenBank/DDBJ databases">
        <title>Transposable element dynamics among asymbiotic and ectomycorrhizal Amanita fungi.</title>
        <authorList>
            <consortium name="DOE Joint Genome Institute"/>
            <person name="Hess J."/>
            <person name="Skrede I."/>
            <person name="Wolfe B."/>
            <person name="LaButti K."/>
            <person name="Ohm R.A."/>
            <person name="Grigoriev I.V."/>
            <person name="Pringle A."/>
        </authorList>
    </citation>
    <scope>NUCLEOTIDE SEQUENCE [LARGE SCALE GENOMIC DNA]</scope>
    <source>
        <strain evidence="2 3">SKay4041</strain>
    </source>
</reference>
<accession>A0A2A9P0X4</accession>